<evidence type="ECO:0000256" key="6">
    <source>
        <dbReference type="ARBA" id="ARBA00023242"/>
    </source>
</evidence>
<dbReference type="SUPFAM" id="SSF53098">
    <property type="entry name" value="Ribonuclease H-like"/>
    <property type="match status" value="1"/>
</dbReference>
<dbReference type="GO" id="GO:0004527">
    <property type="term" value="F:exonuclease activity"/>
    <property type="evidence" value="ECO:0007669"/>
    <property type="project" value="UniProtKB-KW"/>
</dbReference>
<dbReference type="SMART" id="SM00479">
    <property type="entry name" value="EXOIII"/>
    <property type="match status" value="1"/>
</dbReference>
<evidence type="ECO:0000256" key="4">
    <source>
        <dbReference type="ARBA" id="ARBA00022801"/>
    </source>
</evidence>
<dbReference type="InterPro" id="IPR013520">
    <property type="entry name" value="Ribonucl_H"/>
</dbReference>
<evidence type="ECO:0000313" key="10">
    <source>
        <dbReference type="Proteomes" id="UP000054549"/>
    </source>
</evidence>
<keyword evidence="3" id="KW-0540">Nuclease</keyword>
<keyword evidence="6" id="KW-0539">Nucleus</keyword>
<dbReference type="HOGENOM" id="CLU_022453_5_4_1"/>
<dbReference type="AlphaFoldDB" id="A0A0C2TLS6"/>
<evidence type="ECO:0000256" key="3">
    <source>
        <dbReference type="ARBA" id="ARBA00022722"/>
    </source>
</evidence>
<sequence>MFSPLNLFQNIPCPRPSDCTRRPCFFSHRDGLPLPPPLCLPSPALLPAKRPDPPTQSSSLEPPRKLQKLAPLHNPLPLPASPQQNSGVPALRVVPAQSIVPVPQRQTMLKTLYDHFVVLYNEILPQNPGIAAEHSLKQEEEIYRKSTKHTYRIAVIQCAGAIKRRPTPNSLAHDSVGTEEELIARVEARKLLESLHITRAHLEPLVHSTADLEKAGYFIRVPDGSGGLQPSLEGKVTKCERCCQPFLVQRKSEADQCIFHWGRPYTTIINGDKTRIYKCCSRAVSDPEGCTHGPHVFYESKAEELHSRYPFSFLKDPASASAALDVACIDCEMIYTTGGLQVARVSLVDGSGSQVFDQLVRLNDGVDVIDYNTRFSGITEEEHSKALLPLSSIRETLDSFINADTILVGHGLENDLKTLRIMHLKCIDTSILLPHRAGLPYRRSLRDLVREHLGRTIQTGDGTVGHSSVEDAIATIDLVRWYILNKSS</sequence>
<evidence type="ECO:0000256" key="7">
    <source>
        <dbReference type="SAM" id="MobiDB-lite"/>
    </source>
</evidence>
<evidence type="ECO:0000256" key="1">
    <source>
        <dbReference type="ARBA" id="ARBA00004123"/>
    </source>
</evidence>
<dbReference type="OrthoDB" id="8191639at2759"/>
<dbReference type="FunFam" id="3.30.420.10:FF:000031">
    <property type="entry name" value="RNA exonuclease 1"/>
    <property type="match status" value="1"/>
</dbReference>
<dbReference type="InParanoid" id="A0A0C2TLS6"/>
<dbReference type="EMBL" id="KN818229">
    <property type="protein sequence ID" value="KIL68064.1"/>
    <property type="molecule type" value="Genomic_DNA"/>
</dbReference>
<dbReference type="PANTHER" id="PTHR12801:SF115">
    <property type="entry name" value="FI18136P1-RELATED"/>
    <property type="match status" value="1"/>
</dbReference>
<name>A0A0C2TLS6_AMAMK</name>
<dbReference type="InterPro" id="IPR012337">
    <property type="entry name" value="RNaseH-like_sf"/>
</dbReference>
<gene>
    <name evidence="9" type="ORF">M378DRAFT_100578</name>
</gene>
<dbReference type="CDD" id="cd06145">
    <property type="entry name" value="REX1_like"/>
    <property type="match status" value="1"/>
</dbReference>
<dbReference type="GO" id="GO:0003676">
    <property type="term" value="F:nucleic acid binding"/>
    <property type="evidence" value="ECO:0007669"/>
    <property type="project" value="InterPro"/>
</dbReference>
<dbReference type="STRING" id="946122.A0A0C2TLS6"/>
<feature type="region of interest" description="Disordered" evidence="7">
    <location>
        <begin position="43"/>
        <end position="63"/>
    </location>
</feature>
<protein>
    <recommendedName>
        <fullName evidence="8">Exonuclease domain-containing protein</fullName>
    </recommendedName>
</protein>
<dbReference type="InterPro" id="IPR036397">
    <property type="entry name" value="RNaseH_sf"/>
</dbReference>
<dbReference type="Proteomes" id="UP000054549">
    <property type="component" value="Unassembled WGS sequence"/>
</dbReference>
<keyword evidence="10" id="KW-1185">Reference proteome</keyword>
<organism evidence="9 10">
    <name type="scientific">Amanita muscaria (strain Koide BX008)</name>
    <dbReference type="NCBI Taxonomy" id="946122"/>
    <lineage>
        <taxon>Eukaryota</taxon>
        <taxon>Fungi</taxon>
        <taxon>Dikarya</taxon>
        <taxon>Basidiomycota</taxon>
        <taxon>Agaricomycotina</taxon>
        <taxon>Agaricomycetes</taxon>
        <taxon>Agaricomycetidae</taxon>
        <taxon>Agaricales</taxon>
        <taxon>Pluteineae</taxon>
        <taxon>Amanitaceae</taxon>
        <taxon>Amanita</taxon>
    </lineage>
</organism>
<dbReference type="PANTHER" id="PTHR12801">
    <property type="entry name" value="RNA EXONUCLEASE REXO1 / RECO3 FAMILY MEMBER-RELATED"/>
    <property type="match status" value="1"/>
</dbReference>
<evidence type="ECO:0000256" key="2">
    <source>
        <dbReference type="ARBA" id="ARBA00006357"/>
    </source>
</evidence>
<feature type="domain" description="Exonuclease" evidence="8">
    <location>
        <begin position="325"/>
        <end position="488"/>
    </location>
</feature>
<keyword evidence="5" id="KW-0269">Exonuclease</keyword>
<comment type="similarity">
    <text evidence="2">Belongs to the REXO1/REXO3 family.</text>
</comment>
<comment type="subcellular location">
    <subcellularLocation>
        <location evidence="1">Nucleus</location>
    </subcellularLocation>
</comment>
<dbReference type="GO" id="GO:0005634">
    <property type="term" value="C:nucleus"/>
    <property type="evidence" value="ECO:0007669"/>
    <property type="project" value="UniProtKB-SubCell"/>
</dbReference>
<evidence type="ECO:0000259" key="8">
    <source>
        <dbReference type="SMART" id="SM00479"/>
    </source>
</evidence>
<dbReference type="InterPro" id="IPR034922">
    <property type="entry name" value="REX1-like_exo"/>
</dbReference>
<dbReference type="Gene3D" id="3.30.420.10">
    <property type="entry name" value="Ribonuclease H-like superfamily/Ribonuclease H"/>
    <property type="match status" value="1"/>
</dbReference>
<accession>A0A0C2TLS6</accession>
<keyword evidence="4" id="KW-0378">Hydrolase</keyword>
<dbReference type="Pfam" id="PF00929">
    <property type="entry name" value="RNase_T"/>
    <property type="match status" value="1"/>
</dbReference>
<evidence type="ECO:0000313" key="9">
    <source>
        <dbReference type="EMBL" id="KIL68064.1"/>
    </source>
</evidence>
<proteinExistence type="inferred from homology"/>
<reference evidence="9 10" key="1">
    <citation type="submission" date="2014-04" db="EMBL/GenBank/DDBJ databases">
        <title>Evolutionary Origins and Diversification of the Mycorrhizal Mutualists.</title>
        <authorList>
            <consortium name="DOE Joint Genome Institute"/>
            <consortium name="Mycorrhizal Genomics Consortium"/>
            <person name="Kohler A."/>
            <person name="Kuo A."/>
            <person name="Nagy L.G."/>
            <person name="Floudas D."/>
            <person name="Copeland A."/>
            <person name="Barry K.W."/>
            <person name="Cichocki N."/>
            <person name="Veneault-Fourrey C."/>
            <person name="LaButti K."/>
            <person name="Lindquist E.A."/>
            <person name="Lipzen A."/>
            <person name="Lundell T."/>
            <person name="Morin E."/>
            <person name="Murat C."/>
            <person name="Riley R."/>
            <person name="Ohm R."/>
            <person name="Sun H."/>
            <person name="Tunlid A."/>
            <person name="Henrissat B."/>
            <person name="Grigoriev I.V."/>
            <person name="Hibbett D.S."/>
            <person name="Martin F."/>
        </authorList>
    </citation>
    <scope>NUCLEOTIDE SEQUENCE [LARGE SCALE GENOMIC DNA]</scope>
    <source>
        <strain evidence="9 10">Koide BX008</strain>
    </source>
</reference>
<evidence type="ECO:0000256" key="5">
    <source>
        <dbReference type="ARBA" id="ARBA00022839"/>
    </source>
</evidence>
<dbReference type="GO" id="GO:0010629">
    <property type="term" value="P:negative regulation of gene expression"/>
    <property type="evidence" value="ECO:0007669"/>
    <property type="project" value="UniProtKB-ARBA"/>
</dbReference>
<dbReference type="InterPro" id="IPR047021">
    <property type="entry name" value="REXO1/3/4-like"/>
</dbReference>